<evidence type="ECO:0000313" key="11">
    <source>
        <dbReference type="EMBL" id="TLQ06935.1"/>
    </source>
</evidence>
<keyword evidence="3" id="KW-0378">Hydrolase</keyword>
<evidence type="ECO:0000256" key="4">
    <source>
        <dbReference type="ARBA" id="ARBA00022960"/>
    </source>
</evidence>
<feature type="transmembrane region" description="Helical" evidence="9">
    <location>
        <begin position="7"/>
        <end position="26"/>
    </location>
</feature>
<feature type="domain" description="Peptidase S11 D-alanyl-D-alanine carboxypeptidase A N-terminal" evidence="10">
    <location>
        <begin position="42"/>
        <end position="270"/>
    </location>
</feature>
<dbReference type="EMBL" id="VBTE01000022">
    <property type="protein sequence ID" value="TLQ06935.1"/>
    <property type="molecule type" value="Genomic_DNA"/>
</dbReference>
<dbReference type="OrthoDB" id="9791132at2"/>
<protein>
    <submittedName>
        <fullName evidence="11">D-alanyl-D-alanine carboxypeptidase</fullName>
    </submittedName>
</protein>
<name>A0A5R9C2L0_9LACT</name>
<feature type="binding site" evidence="7">
    <location>
        <position position="240"/>
    </location>
    <ligand>
        <name>substrate</name>
    </ligand>
</feature>
<evidence type="ECO:0000256" key="5">
    <source>
        <dbReference type="ARBA" id="ARBA00022984"/>
    </source>
</evidence>
<dbReference type="Proteomes" id="UP000307201">
    <property type="component" value="Unassembled WGS sequence"/>
</dbReference>
<evidence type="ECO:0000256" key="9">
    <source>
        <dbReference type="SAM" id="Phobius"/>
    </source>
</evidence>
<dbReference type="Pfam" id="PF00768">
    <property type="entry name" value="Peptidase_S11"/>
    <property type="match status" value="1"/>
</dbReference>
<dbReference type="GO" id="GO:0071555">
    <property type="term" value="P:cell wall organization"/>
    <property type="evidence" value="ECO:0007669"/>
    <property type="project" value="UniProtKB-KW"/>
</dbReference>
<dbReference type="GO" id="GO:0008360">
    <property type="term" value="P:regulation of cell shape"/>
    <property type="evidence" value="ECO:0007669"/>
    <property type="project" value="UniProtKB-KW"/>
</dbReference>
<dbReference type="PRINTS" id="PR00725">
    <property type="entry name" value="DADACBPTASE1"/>
</dbReference>
<dbReference type="PANTHER" id="PTHR21581">
    <property type="entry name" value="D-ALANYL-D-ALANINE CARBOXYPEPTIDASE"/>
    <property type="match status" value="1"/>
</dbReference>
<dbReference type="AlphaFoldDB" id="A0A5R9C2L0"/>
<keyword evidence="2" id="KW-0732">Signal</keyword>
<evidence type="ECO:0000256" key="7">
    <source>
        <dbReference type="PIRSR" id="PIRSR618044-2"/>
    </source>
</evidence>
<sequence length="298" mass="33168">MTKFRSFIEGLLVGIIVLIPAIMIVGNRIDIQLYAYDYTNPHIYIMNRETQSTTYQKSMNSKISPGSLTQIMTAIVALEESDDLTETVSIDNKTYNAMAAADFPMAGFTPDEVVTYEDLFYGMMFSSGGETANSIAIHTSGDVNSFVQLMNQKATELHLKDTHFTNPEGRHHQEQYTTASDVAALLDYALENPQFKTIFTAETYKSSSTVEHPNGIELYSPVFKQLESEVQEGFKIIGGKSSITGKAGQSWVTVGLIKNQEYLTITMGAPIKEHEDLNKGQLNDTLHLYKVTQSITEE</sequence>
<evidence type="ECO:0000256" key="6">
    <source>
        <dbReference type="ARBA" id="ARBA00023316"/>
    </source>
</evidence>
<keyword evidence="9" id="KW-1133">Transmembrane helix</keyword>
<dbReference type="GO" id="GO:0006508">
    <property type="term" value="P:proteolysis"/>
    <property type="evidence" value="ECO:0007669"/>
    <property type="project" value="InterPro"/>
</dbReference>
<evidence type="ECO:0000256" key="8">
    <source>
        <dbReference type="RuleBase" id="RU004016"/>
    </source>
</evidence>
<accession>A0A5R9C2L0</accession>
<reference evidence="11 12" key="1">
    <citation type="submission" date="2019-05" db="EMBL/GenBank/DDBJ databases">
        <title>The metagenome of a microbial culture collection derived from dairy environment covers the genomic content of the human microbiome.</title>
        <authorList>
            <person name="Roder T."/>
            <person name="Wuthrich D."/>
            <person name="Sattari Z."/>
            <person name="Von Ah U."/>
            <person name="Bar C."/>
            <person name="Ronchi F."/>
            <person name="Macpherson A.J."/>
            <person name="Ganal-Vonarburg S.C."/>
            <person name="Bruggmann R."/>
            <person name="Vergeres G."/>
        </authorList>
    </citation>
    <scope>NUCLEOTIDE SEQUENCE [LARGE SCALE GENOMIC DNA]</scope>
    <source>
        <strain evidence="11 12">FAM 24235</strain>
    </source>
</reference>
<evidence type="ECO:0000256" key="1">
    <source>
        <dbReference type="ARBA" id="ARBA00007164"/>
    </source>
</evidence>
<comment type="caution">
    <text evidence="11">The sequence shown here is derived from an EMBL/GenBank/DDBJ whole genome shotgun (WGS) entry which is preliminary data.</text>
</comment>
<keyword evidence="9" id="KW-0812">Transmembrane</keyword>
<evidence type="ECO:0000313" key="12">
    <source>
        <dbReference type="Proteomes" id="UP000307201"/>
    </source>
</evidence>
<dbReference type="GO" id="GO:0009252">
    <property type="term" value="P:peptidoglycan biosynthetic process"/>
    <property type="evidence" value="ECO:0007669"/>
    <property type="project" value="UniProtKB-KW"/>
</dbReference>
<keyword evidence="4" id="KW-0133">Cell shape</keyword>
<dbReference type="InterPro" id="IPR012338">
    <property type="entry name" value="Beta-lactam/transpept-like"/>
</dbReference>
<keyword evidence="11" id="KW-0121">Carboxypeptidase</keyword>
<keyword evidence="9" id="KW-0472">Membrane</keyword>
<dbReference type="STRING" id="191770.SAMN04488013_10514"/>
<dbReference type="RefSeq" id="WP_138472098.1">
    <property type="nucleotide sequence ID" value="NZ_VBTE01000022.1"/>
</dbReference>
<keyword evidence="5" id="KW-0573">Peptidoglycan synthesis</keyword>
<dbReference type="Gene3D" id="3.40.710.10">
    <property type="entry name" value="DD-peptidase/beta-lactamase superfamily"/>
    <property type="match status" value="1"/>
</dbReference>
<organism evidence="11 12">
    <name type="scientific">Marinilactibacillus psychrotolerans</name>
    <dbReference type="NCBI Taxonomy" id="191770"/>
    <lineage>
        <taxon>Bacteria</taxon>
        <taxon>Bacillati</taxon>
        <taxon>Bacillota</taxon>
        <taxon>Bacilli</taxon>
        <taxon>Lactobacillales</taxon>
        <taxon>Carnobacteriaceae</taxon>
        <taxon>Marinilactibacillus</taxon>
    </lineage>
</organism>
<dbReference type="GO" id="GO:0009002">
    <property type="term" value="F:serine-type D-Ala-D-Ala carboxypeptidase activity"/>
    <property type="evidence" value="ECO:0007669"/>
    <property type="project" value="InterPro"/>
</dbReference>
<evidence type="ECO:0000259" key="10">
    <source>
        <dbReference type="Pfam" id="PF00768"/>
    </source>
</evidence>
<dbReference type="InterPro" id="IPR018044">
    <property type="entry name" value="Peptidase_S11"/>
</dbReference>
<evidence type="ECO:0000256" key="2">
    <source>
        <dbReference type="ARBA" id="ARBA00022729"/>
    </source>
</evidence>
<keyword evidence="11" id="KW-0645">Protease</keyword>
<comment type="similarity">
    <text evidence="1 8">Belongs to the peptidase S11 family.</text>
</comment>
<dbReference type="InterPro" id="IPR001967">
    <property type="entry name" value="Peptidase_S11_N"/>
</dbReference>
<dbReference type="SUPFAM" id="SSF56601">
    <property type="entry name" value="beta-lactamase/transpeptidase-like"/>
    <property type="match status" value="1"/>
</dbReference>
<dbReference type="PANTHER" id="PTHR21581:SF33">
    <property type="entry name" value="D-ALANYL-D-ALANINE CARBOXYPEPTIDASE DACB"/>
    <property type="match status" value="1"/>
</dbReference>
<gene>
    <name evidence="11" type="ORF">FEZ48_07990</name>
</gene>
<evidence type="ECO:0000256" key="3">
    <source>
        <dbReference type="ARBA" id="ARBA00022801"/>
    </source>
</evidence>
<proteinExistence type="inferred from homology"/>
<keyword evidence="6" id="KW-0961">Cell wall biogenesis/degradation</keyword>